<feature type="transmembrane region" description="Helical" evidence="10">
    <location>
        <begin position="237"/>
        <end position="259"/>
    </location>
</feature>
<dbReference type="Pfam" id="PF06652">
    <property type="entry name" value="Methuselah_N"/>
    <property type="match status" value="1"/>
</dbReference>
<feature type="transmembrane region" description="Helical" evidence="10">
    <location>
        <begin position="468"/>
        <end position="493"/>
    </location>
</feature>
<dbReference type="Gene3D" id="1.20.1070.10">
    <property type="entry name" value="Rhodopsin 7-helix transmembrane proteins"/>
    <property type="match status" value="2"/>
</dbReference>
<dbReference type="AlphaFoldDB" id="A0A0L7QS61"/>
<dbReference type="InterPro" id="IPR036272">
    <property type="entry name" value="Methuselah_N_sf"/>
</dbReference>
<feature type="transmembrane region" description="Helical" evidence="10">
    <location>
        <begin position="644"/>
        <end position="666"/>
    </location>
</feature>
<evidence type="ECO:0000256" key="2">
    <source>
        <dbReference type="ARBA" id="ARBA00008979"/>
    </source>
</evidence>
<keyword evidence="5 10" id="KW-1133">Transmembrane helix</keyword>
<dbReference type="PROSITE" id="PS50261">
    <property type="entry name" value="G_PROTEIN_RECEP_F2_4"/>
    <property type="match status" value="1"/>
</dbReference>
<dbReference type="PANTHER" id="PTHR47154:SF2">
    <property type="entry name" value="G-PROTEIN COUPLED RECEPTOR MTH-RELATED"/>
    <property type="match status" value="1"/>
</dbReference>
<dbReference type="GO" id="GO:0012505">
    <property type="term" value="C:endomembrane system"/>
    <property type="evidence" value="ECO:0007669"/>
    <property type="project" value="UniProtKB-SubCell"/>
</dbReference>
<evidence type="ECO:0000256" key="3">
    <source>
        <dbReference type="ARBA" id="ARBA00022692"/>
    </source>
</evidence>
<feature type="domain" description="G-protein coupled receptors family 2 profile 2" evidence="11">
    <location>
        <begin position="401"/>
        <end position="668"/>
    </location>
</feature>
<feature type="transmembrane region" description="Helical" evidence="10">
    <location>
        <begin position="617"/>
        <end position="638"/>
    </location>
</feature>
<dbReference type="InterPro" id="IPR017981">
    <property type="entry name" value="GPCR_2-like_7TM"/>
</dbReference>
<feature type="transmembrane region" description="Helical" evidence="10">
    <location>
        <begin position="183"/>
        <end position="202"/>
    </location>
</feature>
<sequence>MILEGNKIGRLKNGSLVHDKLVYPIGWYRVEGNETYGCMCNLRGCLKKCCRRNEILGEGDRPNCTRLSDGALAPDLVLEEHQLASEIHGISRISDLFVLVEDMTCPENTYKYMLEPERYEEDAFVLQANGTLGTWSTKFPASTYCLDWKESFEKIVALVCFSTNDSSSSSSYEEEEQQQSYKIGIIVSIPFFFATFFVYAIIPELRNLYGKTLMCYVASLVLAYTFLVLAKLFYLKFAFCLTIVILGIGLLTVVTIVGINAIDEDSSNVGETKGKRTRVPLCCPDASRLTSTRCVQTNDTFPFPPLYDSRLLTLINQIPDRHRDLDLYVRNPCEGGQRYQLSPDRYPDDAFMLLDNGTIYKQNEKTILQEREYCFGVVDTDAYNVILCFDFEDDQADTEKITVVFPVGLIVSVPFLFVTFLVYTLLPELKNMHGRTLRGYIGSLLVAYVVLAVVQISPQEQISDPLCIAFAFVIHFSFLASFFWLNVMCFDIWWTFGGFRSLQGSVKQRERKKFLIYSIYAWGCASVLTGICVIMDFLPDIPEYFIRPEFGTQSCWFTTDKAKAIYFYGPMGVTVLCNICLFVSTALKIVRHKKDTAHHLKSMDSRRHDDNKQWFNLYLKLFIVMGINWSMEIISWLCNNSPTYIWYLTDLTNTLQGVIIFLIFVWKDKIRRLLVKKFTCHQSNILSRNSTRSACHSSAASRTCTTSATPVQEKITVYSNESSHGRATFNN</sequence>
<comment type="subcellular location">
    <subcellularLocation>
        <location evidence="1">Endomembrane system</location>
        <topology evidence="1">Multi-pass membrane protein</topology>
    </subcellularLocation>
</comment>
<dbReference type="InterPro" id="IPR010596">
    <property type="entry name" value="Methuselah_N_dom"/>
</dbReference>
<organism evidence="12 13">
    <name type="scientific">Habropoda laboriosa</name>
    <dbReference type="NCBI Taxonomy" id="597456"/>
    <lineage>
        <taxon>Eukaryota</taxon>
        <taxon>Metazoa</taxon>
        <taxon>Ecdysozoa</taxon>
        <taxon>Arthropoda</taxon>
        <taxon>Hexapoda</taxon>
        <taxon>Insecta</taxon>
        <taxon>Pterygota</taxon>
        <taxon>Neoptera</taxon>
        <taxon>Endopterygota</taxon>
        <taxon>Hymenoptera</taxon>
        <taxon>Apocrita</taxon>
        <taxon>Aculeata</taxon>
        <taxon>Apoidea</taxon>
        <taxon>Anthophila</taxon>
        <taxon>Apidae</taxon>
        <taxon>Habropoda</taxon>
    </lineage>
</organism>
<dbReference type="SUPFAM" id="SSF81321">
    <property type="entry name" value="Family A G protein-coupled receptor-like"/>
    <property type="match status" value="1"/>
</dbReference>
<evidence type="ECO:0000256" key="1">
    <source>
        <dbReference type="ARBA" id="ARBA00004127"/>
    </source>
</evidence>
<keyword evidence="13" id="KW-1185">Reference proteome</keyword>
<dbReference type="Gene3D" id="2.170.180.11">
    <property type="entry name" value="Methuselah ectodomain, domain 2"/>
    <property type="match status" value="2"/>
</dbReference>
<dbReference type="InterPro" id="IPR000832">
    <property type="entry name" value="GPCR_2_secretin-like"/>
</dbReference>
<evidence type="ECO:0000256" key="4">
    <source>
        <dbReference type="ARBA" id="ARBA00022729"/>
    </source>
</evidence>
<dbReference type="GO" id="GO:0007166">
    <property type="term" value="P:cell surface receptor signaling pathway"/>
    <property type="evidence" value="ECO:0007669"/>
    <property type="project" value="InterPro"/>
</dbReference>
<dbReference type="InterPro" id="IPR023311">
    <property type="entry name" value="Methusela_ecto_dom_2"/>
</dbReference>
<feature type="transmembrane region" description="Helical" evidence="10">
    <location>
        <begin position="208"/>
        <end position="230"/>
    </location>
</feature>
<evidence type="ECO:0000313" key="12">
    <source>
        <dbReference type="EMBL" id="KOC61468.1"/>
    </source>
</evidence>
<gene>
    <name evidence="12" type="ORF">WH47_05072</name>
</gene>
<evidence type="ECO:0000256" key="6">
    <source>
        <dbReference type="ARBA" id="ARBA00023040"/>
    </source>
</evidence>
<feature type="transmembrane region" description="Helical" evidence="10">
    <location>
        <begin position="403"/>
        <end position="425"/>
    </location>
</feature>
<dbReference type="OrthoDB" id="6082634at2759"/>
<feature type="transmembrane region" description="Helical" evidence="10">
    <location>
        <begin position="565"/>
        <end position="587"/>
    </location>
</feature>
<dbReference type="SUPFAM" id="SSF63877">
    <property type="entry name" value="Methuselah ectodomain"/>
    <property type="match status" value="2"/>
</dbReference>
<dbReference type="EMBL" id="KQ414758">
    <property type="protein sequence ID" value="KOC61468.1"/>
    <property type="molecule type" value="Genomic_DNA"/>
</dbReference>
<keyword evidence="4" id="KW-0732">Signal</keyword>
<accession>A0A0L7QS61</accession>
<evidence type="ECO:0000256" key="7">
    <source>
        <dbReference type="ARBA" id="ARBA00023136"/>
    </source>
</evidence>
<dbReference type="GO" id="GO:0008528">
    <property type="term" value="F:G protein-coupled peptide receptor activity"/>
    <property type="evidence" value="ECO:0007669"/>
    <property type="project" value="TreeGrafter"/>
</dbReference>
<dbReference type="GO" id="GO:0005886">
    <property type="term" value="C:plasma membrane"/>
    <property type="evidence" value="ECO:0007669"/>
    <property type="project" value="TreeGrafter"/>
</dbReference>
<name>A0A0L7QS61_9HYME</name>
<reference evidence="12 13" key="1">
    <citation type="submission" date="2015-07" db="EMBL/GenBank/DDBJ databases">
        <title>The genome of Habropoda laboriosa.</title>
        <authorList>
            <person name="Pan H."/>
            <person name="Kapheim K."/>
        </authorList>
    </citation>
    <scope>NUCLEOTIDE SEQUENCE [LARGE SCALE GENOMIC DNA]</scope>
    <source>
        <strain evidence="12">0110345459</strain>
    </source>
</reference>
<evidence type="ECO:0000256" key="5">
    <source>
        <dbReference type="ARBA" id="ARBA00022989"/>
    </source>
</evidence>
<dbReference type="PANTHER" id="PTHR47154">
    <property type="entry name" value="G-PROTEIN COUPLED RECEPTOR MTH-RELATED"/>
    <property type="match status" value="1"/>
</dbReference>
<dbReference type="CDD" id="cd15039">
    <property type="entry name" value="7tmB3_Methuselah-like"/>
    <property type="match status" value="1"/>
</dbReference>
<comment type="similarity">
    <text evidence="2">Belongs to the G-protein coupled receptor 2 family. Mth subfamily.</text>
</comment>
<keyword evidence="9" id="KW-0807">Transducer</keyword>
<keyword evidence="8 12" id="KW-0675">Receptor</keyword>
<protein>
    <submittedName>
        <fullName evidence="12">G-protein coupled receptor Mth2</fullName>
    </submittedName>
</protein>
<feature type="transmembrane region" description="Helical" evidence="10">
    <location>
        <begin position="514"/>
        <end position="538"/>
    </location>
</feature>
<keyword evidence="3 10" id="KW-0812">Transmembrane</keyword>
<keyword evidence="7 10" id="KW-0472">Membrane</keyword>
<evidence type="ECO:0000256" key="9">
    <source>
        <dbReference type="ARBA" id="ARBA00023224"/>
    </source>
</evidence>
<dbReference type="Pfam" id="PF00002">
    <property type="entry name" value="7tm_2"/>
    <property type="match status" value="1"/>
</dbReference>
<evidence type="ECO:0000256" key="10">
    <source>
        <dbReference type="SAM" id="Phobius"/>
    </source>
</evidence>
<dbReference type="InterPro" id="IPR051384">
    <property type="entry name" value="Mth_GPCR"/>
</dbReference>
<dbReference type="Proteomes" id="UP000053825">
    <property type="component" value="Unassembled WGS sequence"/>
</dbReference>
<keyword evidence="6" id="KW-0297">G-protein coupled receptor</keyword>
<feature type="transmembrane region" description="Helical" evidence="10">
    <location>
        <begin position="437"/>
        <end position="456"/>
    </location>
</feature>
<evidence type="ECO:0000313" key="13">
    <source>
        <dbReference type="Proteomes" id="UP000053825"/>
    </source>
</evidence>
<evidence type="ECO:0000256" key="8">
    <source>
        <dbReference type="ARBA" id="ARBA00023170"/>
    </source>
</evidence>
<proteinExistence type="inferred from homology"/>
<evidence type="ECO:0000259" key="11">
    <source>
        <dbReference type="PROSITE" id="PS50261"/>
    </source>
</evidence>
<dbReference type="STRING" id="597456.A0A0L7QS61"/>